<name>A4A4L2_9GAMM</name>
<dbReference type="PROSITE" id="PS50943">
    <property type="entry name" value="HTH_CROC1"/>
    <property type="match status" value="1"/>
</dbReference>
<dbReference type="NCBIfam" id="TIGR02607">
    <property type="entry name" value="antidote_HigA"/>
    <property type="match status" value="1"/>
</dbReference>
<dbReference type="OrthoDB" id="9793869at2"/>
<dbReference type="InterPro" id="IPR013430">
    <property type="entry name" value="Toxin_antidote_HigA"/>
</dbReference>
<dbReference type="PANTHER" id="PTHR36924">
    <property type="entry name" value="ANTITOXIN HIGA-1"/>
    <property type="match status" value="1"/>
</dbReference>
<dbReference type="Pfam" id="PF01381">
    <property type="entry name" value="HTH_3"/>
    <property type="match status" value="1"/>
</dbReference>
<dbReference type="PANTHER" id="PTHR36924:SF1">
    <property type="entry name" value="ANTITOXIN HIGA-1"/>
    <property type="match status" value="1"/>
</dbReference>
<dbReference type="CDD" id="cd00093">
    <property type="entry name" value="HTH_XRE"/>
    <property type="match status" value="1"/>
</dbReference>
<keyword evidence="4" id="KW-1185">Reference proteome</keyword>
<comment type="caution">
    <text evidence="3">The sequence shown here is derived from an EMBL/GenBank/DDBJ whole genome shotgun (WGS) entry which is preliminary data.</text>
</comment>
<dbReference type="Gene3D" id="1.10.260.40">
    <property type="entry name" value="lambda repressor-like DNA-binding domains"/>
    <property type="match status" value="1"/>
</dbReference>
<dbReference type="HOGENOM" id="CLU_140230_5_3_6"/>
<dbReference type="InterPro" id="IPR001387">
    <property type="entry name" value="Cro/C1-type_HTH"/>
</dbReference>
<evidence type="ECO:0000313" key="4">
    <source>
        <dbReference type="Proteomes" id="UP000019205"/>
    </source>
</evidence>
<dbReference type="InterPro" id="IPR010982">
    <property type="entry name" value="Lambda_DNA-bd_dom_sf"/>
</dbReference>
<dbReference type="Proteomes" id="UP000019205">
    <property type="component" value="Chromosome"/>
</dbReference>
<gene>
    <name evidence="3" type="ORF">KT71_08907</name>
</gene>
<evidence type="ECO:0000259" key="2">
    <source>
        <dbReference type="PROSITE" id="PS50943"/>
    </source>
</evidence>
<dbReference type="AlphaFoldDB" id="A4A4L2"/>
<accession>A4A4L2</accession>
<dbReference type="eggNOG" id="COG3093">
    <property type="taxonomic scope" value="Bacteria"/>
</dbReference>
<proteinExistence type="predicted"/>
<dbReference type="EMBL" id="AAOA02000003">
    <property type="protein sequence ID" value="EAQ98733.2"/>
    <property type="molecule type" value="Genomic_DNA"/>
</dbReference>
<protein>
    <submittedName>
        <fullName evidence="3">Addiction module antidote protein, HigA family</fullName>
    </submittedName>
</protein>
<dbReference type="SMART" id="SM00530">
    <property type="entry name" value="HTH_XRE"/>
    <property type="match status" value="1"/>
</dbReference>
<dbReference type="SUPFAM" id="SSF47413">
    <property type="entry name" value="lambda repressor-like DNA-binding domains"/>
    <property type="match status" value="1"/>
</dbReference>
<dbReference type="GO" id="GO:0003677">
    <property type="term" value="F:DNA binding"/>
    <property type="evidence" value="ECO:0007669"/>
    <property type="project" value="UniProtKB-KW"/>
</dbReference>
<keyword evidence="1" id="KW-0238">DNA-binding</keyword>
<feature type="domain" description="HTH cro/C1-type" evidence="2">
    <location>
        <begin position="16"/>
        <end position="70"/>
    </location>
</feature>
<reference evidence="3 4" key="1">
    <citation type="journal article" date="2007" name="Proc. Natl. Acad. Sci. U.S.A.">
        <title>Characterization of a marine gammaproteobacterium capable of aerobic anoxygenic photosynthesis.</title>
        <authorList>
            <person name="Fuchs B.M."/>
            <person name="Spring S."/>
            <person name="Teeling H."/>
            <person name="Quast C."/>
            <person name="Wulf J."/>
            <person name="Schattenhofer M."/>
            <person name="Yan S."/>
            <person name="Ferriera S."/>
            <person name="Johnson J."/>
            <person name="Glockner F.O."/>
            <person name="Amann R."/>
        </authorList>
    </citation>
    <scope>NUCLEOTIDE SEQUENCE [LARGE SCALE GENOMIC DNA]</scope>
    <source>
        <strain evidence="3">KT71</strain>
    </source>
</reference>
<sequence length="102" mass="11317">MDRQSKNPFHPGEMLLEEFLEPQGMSQAAFARKIGWTKARLNELIRGKRGIAADAALDLADALGTSPKLWINLQATYDLDRAAAARKGYRTDKGPIGSRHPR</sequence>
<reference evidence="3 4" key="2">
    <citation type="journal article" date="2009" name="PLoS ONE">
        <title>The photosynthetic apparatus and its regulation in the aerobic gammaproteobacterium Congregibacter litoralis gen. nov., sp. nov.</title>
        <authorList>
            <person name="Spring S."/>
            <person name="Lunsdorf H."/>
            <person name="Fuchs B.M."/>
            <person name="Tindall B.J."/>
        </authorList>
    </citation>
    <scope>NUCLEOTIDE SEQUENCE [LARGE SCALE GENOMIC DNA]</scope>
    <source>
        <strain evidence="3">KT71</strain>
    </source>
</reference>
<dbReference type="RefSeq" id="WP_023660231.1">
    <property type="nucleotide sequence ID" value="NZ_CM002299.1"/>
</dbReference>
<evidence type="ECO:0000313" key="3">
    <source>
        <dbReference type="EMBL" id="EAQ98733.2"/>
    </source>
</evidence>
<organism evidence="3 4">
    <name type="scientific">Congregibacter litoralis KT71</name>
    <dbReference type="NCBI Taxonomy" id="314285"/>
    <lineage>
        <taxon>Bacteria</taxon>
        <taxon>Pseudomonadati</taxon>
        <taxon>Pseudomonadota</taxon>
        <taxon>Gammaproteobacteria</taxon>
        <taxon>Cellvibrionales</taxon>
        <taxon>Halieaceae</taxon>
        <taxon>Congregibacter</taxon>
    </lineage>
</organism>
<evidence type="ECO:0000256" key="1">
    <source>
        <dbReference type="ARBA" id="ARBA00023125"/>
    </source>
</evidence>